<reference evidence="3" key="1">
    <citation type="journal article" date="2018" name="Nat. Microbiol.">
        <title>Leveraging single-cell genomics to expand the fungal tree of life.</title>
        <authorList>
            <person name="Ahrendt S.R."/>
            <person name="Quandt C.A."/>
            <person name="Ciobanu D."/>
            <person name="Clum A."/>
            <person name="Salamov A."/>
            <person name="Andreopoulos B."/>
            <person name="Cheng J.F."/>
            <person name="Woyke T."/>
            <person name="Pelin A."/>
            <person name="Henrissat B."/>
            <person name="Reynolds N.K."/>
            <person name="Benny G.L."/>
            <person name="Smith M.E."/>
            <person name="James T.Y."/>
            <person name="Grigoriev I.V."/>
        </authorList>
    </citation>
    <scope>NUCLEOTIDE SEQUENCE [LARGE SCALE GENOMIC DNA]</scope>
</reference>
<sequence>MSSSHGSNSHSQLGLPPPPPSIPPNHALPAPTDLSLPPPPSSPDPLIACGSRHTIATDGTTVYGCGWSKWGQLGHPNVSAGDELDWTRVDVPVLGKGQRVVGVFAGGWRTVVVPKLDLLKLDVFDKNTDPAEKLSAPGGSALPLASPGETDIRILPQFMFPARNKWKGGGG</sequence>
<dbReference type="InterPro" id="IPR000408">
    <property type="entry name" value="Reg_chr_condens"/>
</dbReference>
<feature type="region of interest" description="Disordered" evidence="1">
    <location>
        <begin position="1"/>
        <end position="45"/>
    </location>
</feature>
<accession>A0A4P9W673</accession>
<proteinExistence type="predicted"/>
<evidence type="ECO:0008006" key="4">
    <source>
        <dbReference type="Google" id="ProtNLM"/>
    </source>
</evidence>
<organism evidence="2 3">
    <name type="scientific">Blyttiomyces helicus</name>
    <dbReference type="NCBI Taxonomy" id="388810"/>
    <lineage>
        <taxon>Eukaryota</taxon>
        <taxon>Fungi</taxon>
        <taxon>Fungi incertae sedis</taxon>
        <taxon>Chytridiomycota</taxon>
        <taxon>Chytridiomycota incertae sedis</taxon>
        <taxon>Chytridiomycetes</taxon>
        <taxon>Chytridiomycetes incertae sedis</taxon>
        <taxon>Blyttiomyces</taxon>
    </lineage>
</organism>
<protein>
    <recommendedName>
        <fullName evidence="4">Regulator of chromosome condensation 1/beta-lactamase-inhibitor protein II</fullName>
    </recommendedName>
</protein>
<feature type="compositionally biased region" description="Low complexity" evidence="1">
    <location>
        <begin position="1"/>
        <end position="11"/>
    </location>
</feature>
<dbReference type="EMBL" id="KZ998213">
    <property type="protein sequence ID" value="RKO86418.1"/>
    <property type="molecule type" value="Genomic_DNA"/>
</dbReference>
<feature type="compositionally biased region" description="Low complexity" evidence="1">
    <location>
        <begin position="24"/>
        <end position="35"/>
    </location>
</feature>
<gene>
    <name evidence="2" type="ORF">BDK51DRAFT_46985</name>
</gene>
<dbReference type="Gene3D" id="2.130.10.30">
    <property type="entry name" value="Regulator of chromosome condensation 1/beta-lactamase-inhibitor protein II"/>
    <property type="match status" value="1"/>
</dbReference>
<dbReference type="AlphaFoldDB" id="A0A4P9W673"/>
<keyword evidence="3" id="KW-1185">Reference proteome</keyword>
<dbReference type="SUPFAM" id="SSF50985">
    <property type="entry name" value="RCC1/BLIP-II"/>
    <property type="match status" value="1"/>
</dbReference>
<evidence type="ECO:0000313" key="3">
    <source>
        <dbReference type="Proteomes" id="UP000269721"/>
    </source>
</evidence>
<evidence type="ECO:0000256" key="1">
    <source>
        <dbReference type="SAM" id="MobiDB-lite"/>
    </source>
</evidence>
<dbReference type="OrthoDB" id="5370059at2759"/>
<dbReference type="Proteomes" id="UP000269721">
    <property type="component" value="Unassembled WGS sequence"/>
</dbReference>
<name>A0A4P9W673_9FUNG</name>
<dbReference type="Pfam" id="PF00415">
    <property type="entry name" value="RCC1"/>
    <property type="match status" value="1"/>
</dbReference>
<dbReference type="InterPro" id="IPR009091">
    <property type="entry name" value="RCC1/BLIP-II"/>
</dbReference>
<evidence type="ECO:0000313" key="2">
    <source>
        <dbReference type="EMBL" id="RKO86418.1"/>
    </source>
</evidence>